<dbReference type="PANTHER" id="PTHR31064:SF5">
    <property type="entry name" value="POTASSIUM ION TRANSPORTER (EUROFUNG)"/>
    <property type="match status" value="1"/>
</dbReference>
<evidence type="ECO:0000256" key="8">
    <source>
        <dbReference type="ARBA" id="ARBA00023065"/>
    </source>
</evidence>
<evidence type="ECO:0008006" key="14">
    <source>
        <dbReference type="Google" id="ProtNLM"/>
    </source>
</evidence>
<evidence type="ECO:0000256" key="5">
    <source>
        <dbReference type="ARBA" id="ARBA00022692"/>
    </source>
</evidence>
<dbReference type="InterPro" id="IPR004773">
    <property type="entry name" value="K/Na_transp_Trk1/HKT1"/>
</dbReference>
<dbReference type="GO" id="GO:0030007">
    <property type="term" value="P:intracellular potassium ion homeostasis"/>
    <property type="evidence" value="ECO:0007669"/>
    <property type="project" value="InterPro"/>
</dbReference>
<evidence type="ECO:0000256" key="7">
    <source>
        <dbReference type="ARBA" id="ARBA00022989"/>
    </source>
</evidence>
<evidence type="ECO:0000256" key="4">
    <source>
        <dbReference type="ARBA" id="ARBA00022538"/>
    </source>
</evidence>
<keyword evidence="4" id="KW-0633">Potassium transport</keyword>
<feature type="transmembrane region" description="Helical" evidence="11">
    <location>
        <begin position="65"/>
        <end position="86"/>
    </location>
</feature>
<feature type="compositionally biased region" description="Basic and acidic residues" evidence="10">
    <location>
        <begin position="129"/>
        <end position="142"/>
    </location>
</feature>
<dbReference type="KEGG" id="bor:COCMIDRAFT_87125"/>
<dbReference type="PANTHER" id="PTHR31064">
    <property type="entry name" value="POTASSIUM TRANSPORT PROTEIN DDB_G0292412-RELATED"/>
    <property type="match status" value="1"/>
</dbReference>
<organism evidence="12 13">
    <name type="scientific">Bipolaris oryzae ATCC 44560</name>
    <dbReference type="NCBI Taxonomy" id="930090"/>
    <lineage>
        <taxon>Eukaryota</taxon>
        <taxon>Fungi</taxon>
        <taxon>Dikarya</taxon>
        <taxon>Ascomycota</taxon>
        <taxon>Pezizomycotina</taxon>
        <taxon>Dothideomycetes</taxon>
        <taxon>Pleosporomycetidae</taxon>
        <taxon>Pleosporales</taxon>
        <taxon>Pleosporineae</taxon>
        <taxon>Pleosporaceae</taxon>
        <taxon>Bipolaris</taxon>
    </lineage>
</organism>
<evidence type="ECO:0000256" key="11">
    <source>
        <dbReference type="SAM" id="Phobius"/>
    </source>
</evidence>
<dbReference type="GO" id="GO:0005886">
    <property type="term" value="C:plasma membrane"/>
    <property type="evidence" value="ECO:0007669"/>
    <property type="project" value="InterPro"/>
</dbReference>
<dbReference type="HOGENOM" id="CLU_005947_5_0_1"/>
<name>W6ZF88_COCMI</name>
<evidence type="ECO:0000256" key="10">
    <source>
        <dbReference type="SAM" id="MobiDB-lite"/>
    </source>
</evidence>
<dbReference type="Proteomes" id="UP000054032">
    <property type="component" value="Unassembled WGS sequence"/>
</dbReference>
<dbReference type="EMBL" id="KI963940">
    <property type="protein sequence ID" value="EUC48568.1"/>
    <property type="molecule type" value="Genomic_DNA"/>
</dbReference>
<evidence type="ECO:0000256" key="9">
    <source>
        <dbReference type="ARBA" id="ARBA00023136"/>
    </source>
</evidence>
<keyword evidence="3" id="KW-0813">Transport</keyword>
<keyword evidence="8" id="KW-0406">Ion transport</keyword>
<feature type="transmembrane region" description="Helical" evidence="11">
    <location>
        <begin position="12"/>
        <end position="31"/>
    </location>
</feature>
<comment type="similarity">
    <text evidence="2">Belongs to the TrkH potassium transport family.</text>
</comment>
<keyword evidence="7 11" id="KW-1133">Transmembrane helix</keyword>
<sequence length="671" mass="75774">MWKPPINFITLHYAYILSFGILAMIIVYPYGNMRAIDAYYFGVSASTSSGLNPFDVKALKTYQQVWFYITPIITNLGFINIVVVIVRLRWFQQKLKGIPAAHERPKSSRHSVDPRIQVLADFSEKRDLERGTPVDTVSKTKPEASGNQQKDETPNTARITFAPDPRYTVNEEGTLHIAGPREGESAQPSVPMSDDEDDDQIKPVGEFNNRLRRRLSETRSISKATSIDRAVSSIFVLGTTPSVRRSEEKSRQPSIDLASLSPEELGGVEYRALRVLLRVVVGYFFGLHLFGAICLIPWIHLAPLKYKEYLASQGVDKTWWAIYSAQTMINNLGLTLTPDSMISFRDATWPMLVMSFLAFAGNTFYPCFLRLVIWIMWKIAPNDSSTKESSRFLLDHPRRCYTLLFSSTATWILATILVFLNFVDTLLIVTLDLDNTEVNVLPAGPRILAALFQSASSRHTGTATFNLANVNPGVQFSLLVMMYISVYPIAISIRMSESYEDKSVGLYAADESPDDNTDSKTYLLNHLRNQLSFDLWYIFMGVFCICCSESKRIMSHEDWAFSVFSIFFEVVSAYGNVGLSLGYPTNLASLSGQFSVFGKLVICAMMLRGRHRGLPYGLDRAINLPNDLVTEDDQERYRDFDTQGTITNDGTQREEEGKFEKDKKLMKSLTE</sequence>
<evidence type="ECO:0000256" key="6">
    <source>
        <dbReference type="ARBA" id="ARBA00022958"/>
    </source>
</evidence>
<feature type="transmembrane region" description="Helical" evidence="11">
    <location>
        <begin position="474"/>
        <end position="493"/>
    </location>
</feature>
<evidence type="ECO:0000256" key="1">
    <source>
        <dbReference type="ARBA" id="ARBA00004141"/>
    </source>
</evidence>
<dbReference type="RefSeq" id="XP_007684988.1">
    <property type="nucleotide sequence ID" value="XM_007686798.1"/>
</dbReference>
<keyword evidence="9 11" id="KW-0472">Membrane</keyword>
<dbReference type="GO" id="GO:1990573">
    <property type="term" value="P:potassium ion import across plasma membrane"/>
    <property type="evidence" value="ECO:0007669"/>
    <property type="project" value="TreeGrafter"/>
</dbReference>
<dbReference type="OrthoDB" id="9999863at2759"/>
<comment type="subcellular location">
    <subcellularLocation>
        <location evidence="1">Membrane</location>
        <topology evidence="1">Multi-pass membrane protein</topology>
    </subcellularLocation>
</comment>
<feature type="transmembrane region" description="Helical" evidence="11">
    <location>
        <begin position="400"/>
        <end position="423"/>
    </location>
</feature>
<evidence type="ECO:0000313" key="12">
    <source>
        <dbReference type="EMBL" id="EUC48568.1"/>
    </source>
</evidence>
<keyword evidence="5 11" id="KW-0812">Transmembrane</keyword>
<keyword evidence="6" id="KW-0630">Potassium</keyword>
<keyword evidence="13" id="KW-1185">Reference proteome</keyword>
<protein>
    <recommendedName>
        <fullName evidence="14">Potassium transport protein</fullName>
    </recommendedName>
</protein>
<feature type="compositionally biased region" description="Basic and acidic residues" evidence="10">
    <location>
        <begin position="651"/>
        <end position="671"/>
    </location>
</feature>
<reference evidence="12 13" key="1">
    <citation type="journal article" date="2013" name="PLoS Genet.">
        <title>Comparative genome structure, secondary metabolite, and effector coding capacity across Cochliobolus pathogens.</title>
        <authorList>
            <person name="Condon B.J."/>
            <person name="Leng Y."/>
            <person name="Wu D."/>
            <person name="Bushley K.E."/>
            <person name="Ohm R.A."/>
            <person name="Otillar R."/>
            <person name="Martin J."/>
            <person name="Schackwitz W."/>
            <person name="Grimwood J."/>
            <person name="MohdZainudin N."/>
            <person name="Xue C."/>
            <person name="Wang R."/>
            <person name="Manning V.A."/>
            <person name="Dhillon B."/>
            <person name="Tu Z.J."/>
            <person name="Steffenson B.J."/>
            <person name="Salamov A."/>
            <person name="Sun H."/>
            <person name="Lowry S."/>
            <person name="LaButti K."/>
            <person name="Han J."/>
            <person name="Copeland A."/>
            <person name="Lindquist E."/>
            <person name="Barry K."/>
            <person name="Schmutz J."/>
            <person name="Baker S.E."/>
            <person name="Ciuffetti L.M."/>
            <person name="Grigoriev I.V."/>
            <person name="Zhong S."/>
            <person name="Turgeon B.G."/>
        </authorList>
    </citation>
    <scope>NUCLEOTIDE SEQUENCE [LARGE SCALE GENOMIC DNA]</scope>
    <source>
        <strain evidence="12 13">ATCC 44560</strain>
    </source>
</reference>
<evidence type="ECO:0000256" key="3">
    <source>
        <dbReference type="ARBA" id="ARBA00022448"/>
    </source>
</evidence>
<dbReference type="Pfam" id="PF02386">
    <property type="entry name" value="TrkH"/>
    <property type="match status" value="1"/>
</dbReference>
<dbReference type="PIRSF" id="PIRSF002450">
    <property type="entry name" value="K+_transpter_TRK"/>
    <property type="match status" value="1"/>
</dbReference>
<dbReference type="InterPro" id="IPR051143">
    <property type="entry name" value="TrkH_K-transport"/>
</dbReference>
<feature type="transmembrane region" description="Helical" evidence="11">
    <location>
        <begin position="559"/>
        <end position="581"/>
    </location>
</feature>
<dbReference type="InterPro" id="IPR015958">
    <property type="entry name" value="Trk1_fungi"/>
</dbReference>
<evidence type="ECO:0000313" key="13">
    <source>
        <dbReference type="Proteomes" id="UP000054032"/>
    </source>
</evidence>
<feature type="region of interest" description="Disordered" evidence="10">
    <location>
        <begin position="129"/>
        <end position="203"/>
    </location>
</feature>
<dbReference type="GeneID" id="19126991"/>
<gene>
    <name evidence="12" type="ORF">COCMIDRAFT_87125</name>
</gene>
<dbReference type="InterPro" id="IPR003445">
    <property type="entry name" value="Cat_transpt"/>
</dbReference>
<feature type="transmembrane region" description="Helical" evidence="11">
    <location>
        <begin position="275"/>
        <end position="299"/>
    </location>
</feature>
<feature type="transmembrane region" description="Helical" evidence="11">
    <location>
        <begin position="351"/>
        <end position="379"/>
    </location>
</feature>
<evidence type="ECO:0000256" key="2">
    <source>
        <dbReference type="ARBA" id="ARBA00009137"/>
    </source>
</evidence>
<dbReference type="GO" id="GO:0140107">
    <property type="term" value="F:high-affinity potassium ion transmembrane transporter activity"/>
    <property type="evidence" value="ECO:0007669"/>
    <property type="project" value="TreeGrafter"/>
</dbReference>
<dbReference type="AlphaFoldDB" id="W6ZF88"/>
<proteinExistence type="inferred from homology"/>
<dbReference type="NCBIfam" id="TIGR00934">
    <property type="entry name" value="2a38euk"/>
    <property type="match status" value="1"/>
</dbReference>
<dbReference type="eggNOG" id="KOG1341">
    <property type="taxonomic scope" value="Eukaryota"/>
</dbReference>
<feature type="region of interest" description="Disordered" evidence="10">
    <location>
        <begin position="636"/>
        <end position="671"/>
    </location>
</feature>
<accession>W6ZF88</accession>
<dbReference type="STRING" id="930090.W6ZF88"/>